<dbReference type="Pfam" id="PF00266">
    <property type="entry name" value="Aminotran_5"/>
    <property type="match status" value="1"/>
</dbReference>
<dbReference type="InterPro" id="IPR015422">
    <property type="entry name" value="PyrdxlP-dep_Trfase_small"/>
</dbReference>
<evidence type="ECO:0000313" key="4">
    <source>
        <dbReference type="Proteomes" id="UP001242368"/>
    </source>
</evidence>
<dbReference type="GO" id="GO:0008483">
    <property type="term" value="F:transaminase activity"/>
    <property type="evidence" value="ECO:0007669"/>
    <property type="project" value="UniProtKB-KW"/>
</dbReference>
<dbReference type="InterPro" id="IPR015424">
    <property type="entry name" value="PyrdxlP-dep_Trfase"/>
</dbReference>
<protein>
    <submittedName>
        <fullName evidence="3">Aminotransferase class V-fold PLP-dependent enzyme</fullName>
    </submittedName>
</protein>
<keyword evidence="1" id="KW-0663">Pyridoxal phosphate</keyword>
<dbReference type="SUPFAM" id="SSF53383">
    <property type="entry name" value="PLP-dependent transferases"/>
    <property type="match status" value="1"/>
</dbReference>
<dbReference type="InterPro" id="IPR000192">
    <property type="entry name" value="Aminotrans_V_dom"/>
</dbReference>
<dbReference type="PANTHER" id="PTHR43586:SF15">
    <property type="entry name" value="BLR3095 PROTEIN"/>
    <property type="match status" value="1"/>
</dbReference>
<accession>A0ABT8CS44</accession>
<evidence type="ECO:0000259" key="2">
    <source>
        <dbReference type="Pfam" id="PF00266"/>
    </source>
</evidence>
<evidence type="ECO:0000313" key="3">
    <source>
        <dbReference type="EMBL" id="MDN3706596.1"/>
    </source>
</evidence>
<dbReference type="InterPro" id="IPR015421">
    <property type="entry name" value="PyrdxlP-dep_Trfase_major"/>
</dbReference>
<comment type="caution">
    <text evidence="3">The sequence shown here is derived from an EMBL/GenBank/DDBJ whole genome shotgun (WGS) entry which is preliminary data.</text>
</comment>
<dbReference type="RefSeq" id="WP_290362664.1">
    <property type="nucleotide sequence ID" value="NZ_JAUFQU010000001.1"/>
</dbReference>
<organism evidence="3 4">
    <name type="scientific">Paenimyroides ceti</name>
    <dbReference type="NCBI Taxonomy" id="395087"/>
    <lineage>
        <taxon>Bacteria</taxon>
        <taxon>Pseudomonadati</taxon>
        <taxon>Bacteroidota</taxon>
        <taxon>Flavobacteriia</taxon>
        <taxon>Flavobacteriales</taxon>
        <taxon>Flavobacteriaceae</taxon>
        <taxon>Paenimyroides</taxon>
    </lineage>
</organism>
<reference evidence="4" key="1">
    <citation type="journal article" date="2019" name="Int. J. Syst. Evol. Microbiol.">
        <title>The Global Catalogue of Microorganisms (GCM) 10K type strain sequencing project: providing services to taxonomists for standard genome sequencing and annotation.</title>
        <authorList>
            <consortium name="The Broad Institute Genomics Platform"/>
            <consortium name="The Broad Institute Genome Sequencing Center for Infectious Disease"/>
            <person name="Wu L."/>
            <person name="Ma J."/>
        </authorList>
    </citation>
    <scope>NUCLEOTIDE SEQUENCE [LARGE SCALE GENOMIC DNA]</scope>
    <source>
        <strain evidence="4">CECT 7184</strain>
    </source>
</reference>
<keyword evidence="4" id="KW-1185">Reference proteome</keyword>
<dbReference type="Gene3D" id="3.40.640.10">
    <property type="entry name" value="Type I PLP-dependent aspartate aminotransferase-like (Major domain)"/>
    <property type="match status" value="1"/>
</dbReference>
<sequence length="358" mass="40957">MDIRKQFPVLDQYTYLNTAGSGLLTKAAQQWRNSHDIWFLEQGSNFRLHQAAFLQDVRVQLAKFFHTGAENTFLIPNFSFGFTTLLQGLPKKTSFLLIEDDYPSLTFPVLNGGFAYEYVTFDEHIEEKIIDKIKTSQPAVFAFSIVQYISGLQINLEFIKRLKQEFPQLILIADGTQFCGTQDFNFDTSGLDVLVGSNYKWMLGGYGNGYILIKEEIKDQLFNNTATVSLPDVPFLKERSLLSLSFEPGHLDTLNFGTLLQSLYFFEQHGFEKIEQQIKKISTTAKKELGNRGLLSDMRMMQQDNSTIFNIPAQEKLIQKLHDANILFSPRGGGIRFSFHFYNSQADLEKLLEIIDSK</sequence>
<proteinExistence type="predicted"/>
<name>A0ABT8CS44_9FLAO</name>
<feature type="domain" description="Aminotransferase class V" evidence="2">
    <location>
        <begin position="54"/>
        <end position="351"/>
    </location>
</feature>
<dbReference type="EMBL" id="JAUFQU010000001">
    <property type="protein sequence ID" value="MDN3706596.1"/>
    <property type="molecule type" value="Genomic_DNA"/>
</dbReference>
<keyword evidence="3" id="KW-0032">Aminotransferase</keyword>
<dbReference type="Proteomes" id="UP001242368">
    <property type="component" value="Unassembled WGS sequence"/>
</dbReference>
<keyword evidence="3" id="KW-0808">Transferase</keyword>
<gene>
    <name evidence="3" type="ORF">QW060_05565</name>
</gene>
<dbReference type="PANTHER" id="PTHR43586">
    <property type="entry name" value="CYSTEINE DESULFURASE"/>
    <property type="match status" value="1"/>
</dbReference>
<evidence type="ECO:0000256" key="1">
    <source>
        <dbReference type="ARBA" id="ARBA00022898"/>
    </source>
</evidence>
<dbReference type="Gene3D" id="3.90.1150.10">
    <property type="entry name" value="Aspartate Aminotransferase, domain 1"/>
    <property type="match status" value="1"/>
</dbReference>